<name>F9D787_PREDD</name>
<feature type="region of interest" description="Disordered" evidence="1">
    <location>
        <begin position="1"/>
        <end position="54"/>
    </location>
</feature>
<feature type="compositionally biased region" description="Polar residues" evidence="1">
    <location>
        <begin position="1"/>
        <end position="14"/>
    </location>
</feature>
<dbReference type="PATRIC" id="fig|908937.9.peg.2647"/>
<evidence type="ECO:0000313" key="4">
    <source>
        <dbReference type="EMBL" id="EGQ11453.1"/>
    </source>
</evidence>
<dbReference type="KEGG" id="pdt:Prede_2584"/>
<proteinExistence type="predicted"/>
<organism evidence="4 5">
    <name type="scientific">Prevotella dentalis (strain ATCC 49559 / DSM 3688 / JCM 13448 / NCTC 12043 / ES 2772)</name>
    <name type="common">Mitsuokella dentalis</name>
    <dbReference type="NCBI Taxonomy" id="908937"/>
    <lineage>
        <taxon>Bacteria</taxon>
        <taxon>Pseudomonadati</taxon>
        <taxon>Bacteroidota</taxon>
        <taxon>Bacteroidia</taxon>
        <taxon>Bacteroidales</taxon>
        <taxon>Prevotellaceae</taxon>
        <taxon>Prevotella</taxon>
    </lineage>
</organism>
<dbReference type="Proteomes" id="UP000007820">
    <property type="component" value="Unassembled WGS sequence"/>
</dbReference>
<reference evidence="4 5" key="1">
    <citation type="submission" date="2011-04" db="EMBL/GenBank/DDBJ databases">
        <authorList>
            <person name="Muzny D."/>
            <person name="Qin X."/>
            <person name="Deng J."/>
            <person name="Jiang H."/>
            <person name="Liu Y."/>
            <person name="Qu J."/>
            <person name="Song X.-Z."/>
            <person name="Zhang L."/>
            <person name="Thornton R."/>
            <person name="Coyle M."/>
            <person name="Francisco L."/>
            <person name="Jackson L."/>
            <person name="Javaid M."/>
            <person name="Korchina V."/>
            <person name="Kovar C."/>
            <person name="Mata R."/>
            <person name="Mathew T."/>
            <person name="Ngo R."/>
            <person name="Nguyen L."/>
            <person name="Nguyen N."/>
            <person name="Okwuonu G."/>
            <person name="Ongeri F."/>
            <person name="Pham C."/>
            <person name="Simmons D."/>
            <person name="Wilczek-Boney K."/>
            <person name="Hale W."/>
            <person name="Jakkamsetti A."/>
            <person name="Pham P."/>
            <person name="Ruth R."/>
            <person name="San Lucas F."/>
            <person name="Warren J."/>
            <person name="Zhang J."/>
            <person name="Zhao Z."/>
            <person name="Zhou C."/>
            <person name="Zhu D."/>
            <person name="Lee S."/>
            <person name="Bess C."/>
            <person name="Blankenburg K."/>
            <person name="Forbes L."/>
            <person name="Fu Q."/>
            <person name="Gubbala S."/>
            <person name="Hirani K."/>
            <person name="Jayaseelan J.C."/>
            <person name="Lara F."/>
            <person name="Munidasa M."/>
            <person name="Palculict T."/>
            <person name="Patil S."/>
            <person name="Pu L.-L."/>
            <person name="Saada N."/>
            <person name="Tang L."/>
            <person name="Weissenberger G."/>
            <person name="Zhu Y."/>
            <person name="Hemphill L."/>
            <person name="Shang Y."/>
            <person name="Youmans B."/>
            <person name="Ayvaz T."/>
            <person name="Ross M."/>
            <person name="Santibanez J."/>
            <person name="Aqrawi P."/>
            <person name="Gross S."/>
            <person name="Joshi V."/>
            <person name="Fowler G."/>
            <person name="Nazareth L."/>
            <person name="Reid J."/>
            <person name="Worley K."/>
            <person name="Petrosino J."/>
            <person name="Highlander S."/>
            <person name="Gibbs R."/>
        </authorList>
    </citation>
    <scope>NUCLEOTIDE SEQUENCE [LARGE SCALE GENOMIC DNA]</scope>
    <source>
        <strain evidence="4 5">DSM 3688</strain>
    </source>
</reference>
<dbReference type="RefSeq" id="WP_005847859.1">
    <property type="nucleotide sequence ID" value="NC_019968.1"/>
</dbReference>
<accession>F9D787</accession>
<dbReference type="EMBL" id="CP003369">
    <property type="protein sequence ID" value="AGB29750.1"/>
    <property type="molecule type" value="Genomic_DNA"/>
</dbReference>
<dbReference type="KEGG" id="pdt:Prede_2505"/>
<dbReference type="HOGENOM" id="CLU_2118851_0_0_10"/>
<evidence type="ECO:0000313" key="2">
    <source>
        <dbReference type="EMBL" id="AGB29750.1"/>
    </source>
</evidence>
<evidence type="ECO:0000256" key="1">
    <source>
        <dbReference type="SAM" id="MobiDB-lite"/>
    </source>
</evidence>
<keyword evidence="6" id="KW-1185">Reference proteome</keyword>
<reference evidence="2" key="2">
    <citation type="submission" date="2012-02" db="EMBL/GenBank/DDBJ databases">
        <title>Complete sequence of chromosome 2 of Prevotella dentalis DSM 3688.</title>
        <authorList>
            <consortium name="US DOE Joint Genome Institute (JGI-PGF)"/>
            <person name="Lucas S."/>
            <person name="Copeland A."/>
            <person name="Lapidus A."/>
            <person name="Glavina del Rio T."/>
            <person name="Dalin E."/>
            <person name="Tice H."/>
            <person name="Bruce D."/>
            <person name="Goodwin L."/>
            <person name="Pitluck S."/>
            <person name="Peters L."/>
            <person name="Mikhailova N."/>
            <person name="Chertkov O."/>
            <person name="Kyrpides N."/>
            <person name="Mavromatis K."/>
            <person name="Ivanova N."/>
            <person name="Brettin T."/>
            <person name="Detter J.C."/>
            <person name="Han C."/>
            <person name="Larimer F."/>
            <person name="Land M."/>
            <person name="Hauser L."/>
            <person name="Markowitz V."/>
            <person name="Cheng J.-F."/>
            <person name="Hugenholtz P."/>
            <person name="Woyke T."/>
            <person name="Wu D."/>
            <person name="Gronow S."/>
            <person name="Wellnitz S."/>
            <person name="Brambilla E."/>
            <person name="Klenk H.-P."/>
            <person name="Eisen J.A."/>
        </authorList>
    </citation>
    <scope>NUCLEOTIDE SEQUENCE</scope>
    <source>
        <strain evidence="2">DSM 3688</strain>
    </source>
</reference>
<evidence type="ECO:0000313" key="3">
    <source>
        <dbReference type="EMBL" id="AGB29819.1"/>
    </source>
</evidence>
<dbReference type="EMBL" id="CP003369">
    <property type="protein sequence ID" value="AGB29819.1"/>
    <property type="molecule type" value="Genomic_DNA"/>
</dbReference>
<dbReference type="Proteomes" id="UP000010862">
    <property type="component" value="Chromosome 2"/>
</dbReference>
<gene>
    <name evidence="2" type="ordered locus">Prede_2505</name>
    <name evidence="3" type="ordered locus">Prede_2584</name>
    <name evidence="4" type="ORF">HMPREF9136_2715</name>
</gene>
<evidence type="ECO:0000313" key="6">
    <source>
        <dbReference type="Proteomes" id="UP000010862"/>
    </source>
</evidence>
<sequence>MEEVNKQQVESTAAQPLGKESVEASAGSEGQAVNSEETGEQSGKKKTKGKALSAAKQITEENAMLVKVGKTAIKEHKLPEVFVTSDGIPFRQLSDARNHAMNLQSAQIVTVKSE</sequence>
<evidence type="ECO:0000313" key="5">
    <source>
        <dbReference type="Proteomes" id="UP000007820"/>
    </source>
</evidence>
<dbReference type="STRING" id="908937.Prede_2505"/>
<dbReference type="AlphaFoldDB" id="F9D787"/>
<protein>
    <submittedName>
        <fullName evidence="4">Uncharacterized protein</fullName>
    </submittedName>
</protein>
<dbReference type="EMBL" id="AFPW01000053">
    <property type="protein sequence ID" value="EGQ11453.1"/>
    <property type="molecule type" value="Genomic_DNA"/>
</dbReference>